<proteinExistence type="predicted"/>
<reference evidence="1" key="1">
    <citation type="submission" date="2018-02" db="EMBL/GenBank/DDBJ databases">
        <title>Genome analyses of the Tunisian isolate of Spodoptera littoralis#nucleopolyhedrovirus SpliNPV-Tun2 and biological activity identification.</title>
        <authorList>
            <person name="Ben Tiba S."/>
            <person name="Wennmann J.T."/>
            <person name="Laarif A."/>
            <person name="Larem A."/>
            <person name="Fattouch S."/>
            <person name="Jehle J.A."/>
        </authorList>
    </citation>
    <scope>NUCLEOTIDE SEQUENCE</scope>
    <source>
        <strain evidence="1">SpliNPV-Tun2</strain>
    </source>
</reference>
<evidence type="ECO:0000313" key="1">
    <source>
        <dbReference type="EMBL" id="AYU75253.1"/>
    </source>
</evidence>
<dbReference type="EMBL" id="MG958660">
    <property type="protein sequence ID" value="AYU75253.1"/>
    <property type="molecule type" value="Genomic_DNA"/>
</dbReference>
<sequence>MFWNMFIKVIQVELSIQLNCHVREKSDTFDSNLADF</sequence>
<name>A0A3G4S8W9_NPVSL</name>
<accession>A0A3G4S8W9</accession>
<protein>
    <submittedName>
        <fullName evidence="1">Uncharacterized protein</fullName>
    </submittedName>
</protein>
<gene>
    <name evidence="1" type="primary">ORF64</name>
</gene>
<organism evidence="1">
    <name type="scientific">Spodoptera littoralis nuclear polyhedrosis virus</name>
    <name type="common">SlNPV</name>
    <dbReference type="NCBI Taxonomy" id="10456"/>
    <lineage>
        <taxon>Viruses</taxon>
        <taxon>Viruses incertae sedis</taxon>
        <taxon>Naldaviricetes</taxon>
        <taxon>Lefavirales</taxon>
        <taxon>Baculoviridae</taxon>
        <taxon>Alphabaculovirus</taxon>
        <taxon>Alphabaculovirus splittoralis</taxon>
    </lineage>
</organism>
<organismHost>
    <name type="scientific">Lepidoptera</name>
    <name type="common">moths &amp; butterflies</name>
    <dbReference type="NCBI Taxonomy" id="7088"/>
</organismHost>